<dbReference type="SUPFAM" id="SSF52499">
    <property type="entry name" value="Isochorismatase-like hydrolases"/>
    <property type="match status" value="1"/>
</dbReference>
<dbReference type="Pfam" id="PF00857">
    <property type="entry name" value="Isochorismatase"/>
    <property type="match status" value="1"/>
</dbReference>
<dbReference type="InterPro" id="IPR036380">
    <property type="entry name" value="Isochorismatase-like_sf"/>
</dbReference>
<dbReference type="RefSeq" id="WP_101395331.1">
    <property type="nucleotide sequence ID" value="NZ_PJNE01000001.1"/>
</dbReference>
<dbReference type="InterPro" id="IPR000868">
    <property type="entry name" value="Isochorismatase-like_dom"/>
</dbReference>
<gene>
    <name evidence="3" type="ORF">ATL31_1644</name>
</gene>
<dbReference type="CDD" id="cd00431">
    <property type="entry name" value="cysteine_hydrolases"/>
    <property type="match status" value="1"/>
</dbReference>
<keyword evidence="4" id="KW-1185">Reference proteome</keyword>
<accession>A0A2N3YIY7</accession>
<proteinExistence type="predicted"/>
<keyword evidence="1" id="KW-0378">Hydrolase</keyword>
<name>A0A2N3YIY7_9MICO</name>
<dbReference type="AlphaFoldDB" id="A0A2N3YIY7"/>
<organism evidence="3 4">
    <name type="scientific">Phycicoccus duodecadis</name>
    <dbReference type="NCBI Taxonomy" id="173053"/>
    <lineage>
        <taxon>Bacteria</taxon>
        <taxon>Bacillati</taxon>
        <taxon>Actinomycetota</taxon>
        <taxon>Actinomycetes</taxon>
        <taxon>Micrococcales</taxon>
        <taxon>Intrasporangiaceae</taxon>
        <taxon>Phycicoccus</taxon>
    </lineage>
</organism>
<evidence type="ECO:0000313" key="4">
    <source>
        <dbReference type="Proteomes" id="UP000233781"/>
    </source>
</evidence>
<evidence type="ECO:0000313" key="3">
    <source>
        <dbReference type="EMBL" id="PKW26822.1"/>
    </source>
</evidence>
<dbReference type="PANTHER" id="PTHR43540">
    <property type="entry name" value="PEROXYUREIDOACRYLATE/UREIDOACRYLATE AMIDOHYDROLASE-RELATED"/>
    <property type="match status" value="1"/>
</dbReference>
<sequence>MIEVGGKTVLTELHELVDPARAAVVVVDMQRDFVEPDGLFGSLGIDLDMYAQMRPRLAALLGAARRAGVRVLHLRNTSLPDGGSDSPAQIRFNLRMHESARDGGPPLRYTVPGTRGYEFVEDVGPEPGEVVVQKFRSSGFWGTNLDLLLRSNGIETVIMGGCTTEGCVDSTARDAMFANYYVVIPTDCVASDDKAQHEAALLLMQHRFDVVTSDRITALWDGGAAA</sequence>
<evidence type="ECO:0000256" key="1">
    <source>
        <dbReference type="ARBA" id="ARBA00022801"/>
    </source>
</evidence>
<dbReference type="GO" id="GO:0016787">
    <property type="term" value="F:hydrolase activity"/>
    <property type="evidence" value="ECO:0007669"/>
    <property type="project" value="UniProtKB-KW"/>
</dbReference>
<protein>
    <submittedName>
        <fullName evidence="3">Nicotinamidase-related amidase</fullName>
    </submittedName>
</protein>
<dbReference type="InterPro" id="IPR050272">
    <property type="entry name" value="Isochorismatase-like_hydrls"/>
</dbReference>
<comment type="caution">
    <text evidence="3">The sequence shown here is derived from an EMBL/GenBank/DDBJ whole genome shotgun (WGS) entry which is preliminary data.</text>
</comment>
<feature type="domain" description="Isochorismatase-like" evidence="2">
    <location>
        <begin position="23"/>
        <end position="213"/>
    </location>
</feature>
<dbReference type="Proteomes" id="UP000233781">
    <property type="component" value="Unassembled WGS sequence"/>
</dbReference>
<dbReference type="Gene3D" id="3.40.50.850">
    <property type="entry name" value="Isochorismatase-like"/>
    <property type="match status" value="1"/>
</dbReference>
<dbReference type="EMBL" id="PJNE01000001">
    <property type="protein sequence ID" value="PKW26822.1"/>
    <property type="molecule type" value="Genomic_DNA"/>
</dbReference>
<reference evidence="3 4" key="1">
    <citation type="submission" date="2017-12" db="EMBL/GenBank/DDBJ databases">
        <title>Sequencing the genomes of 1000 Actinobacteria strains.</title>
        <authorList>
            <person name="Klenk H.-P."/>
        </authorList>
    </citation>
    <scope>NUCLEOTIDE SEQUENCE [LARGE SCALE GENOMIC DNA]</scope>
    <source>
        <strain evidence="3 4">DSM 12806</strain>
    </source>
</reference>
<dbReference type="OrthoDB" id="4832958at2"/>
<evidence type="ECO:0000259" key="2">
    <source>
        <dbReference type="Pfam" id="PF00857"/>
    </source>
</evidence>